<comment type="caution">
    <text evidence="6">The sequence shown here is derived from an EMBL/GenBank/DDBJ whole genome shotgun (WGS) entry which is preliminary data.</text>
</comment>
<proteinExistence type="inferred from homology"/>
<dbReference type="HAMAP" id="MF_00374">
    <property type="entry name" value="Ribosomal_uL29"/>
    <property type="match status" value="1"/>
</dbReference>
<accession>A0ABS8PP45</accession>
<dbReference type="Pfam" id="PF00831">
    <property type="entry name" value="Ribosomal_L29"/>
    <property type="match status" value="1"/>
</dbReference>
<comment type="similarity">
    <text evidence="1 5">Belongs to the universal ribosomal protein uL29 family.</text>
</comment>
<keyword evidence="7" id="KW-1185">Reference proteome</keyword>
<evidence type="ECO:0000256" key="3">
    <source>
        <dbReference type="ARBA" id="ARBA00023274"/>
    </source>
</evidence>
<organism evidence="6 7">
    <name type="scientific">Niabella pedocola</name>
    <dbReference type="NCBI Taxonomy" id="1752077"/>
    <lineage>
        <taxon>Bacteria</taxon>
        <taxon>Pseudomonadati</taxon>
        <taxon>Bacteroidota</taxon>
        <taxon>Chitinophagia</taxon>
        <taxon>Chitinophagales</taxon>
        <taxon>Chitinophagaceae</taxon>
        <taxon>Niabella</taxon>
    </lineage>
</organism>
<gene>
    <name evidence="5 6" type="primary">rpmC</name>
    <name evidence="6" type="ORF">LQ567_08890</name>
</gene>
<evidence type="ECO:0000313" key="7">
    <source>
        <dbReference type="Proteomes" id="UP001199816"/>
    </source>
</evidence>
<evidence type="ECO:0000256" key="2">
    <source>
        <dbReference type="ARBA" id="ARBA00022980"/>
    </source>
</evidence>
<name>A0ABS8PP45_9BACT</name>
<dbReference type="RefSeq" id="WP_231004147.1">
    <property type="nucleotide sequence ID" value="NZ_JAJNEC010000005.1"/>
</dbReference>
<sequence>MSKKKEFIGGIKGLNAEDLKVQLEQSKQRLKKLEFAHAISPLENPMSIRALRKDIARIETFLKQNQGSEAAKA</sequence>
<evidence type="ECO:0000256" key="4">
    <source>
        <dbReference type="ARBA" id="ARBA00035204"/>
    </source>
</evidence>
<reference evidence="6 7" key="1">
    <citation type="submission" date="2021-11" db="EMBL/GenBank/DDBJ databases">
        <title>Genomic of Niabella pedocola.</title>
        <authorList>
            <person name="Wu T."/>
        </authorList>
    </citation>
    <scope>NUCLEOTIDE SEQUENCE [LARGE SCALE GENOMIC DNA]</scope>
    <source>
        <strain evidence="6 7">JCM 31011</strain>
    </source>
</reference>
<protein>
    <recommendedName>
        <fullName evidence="4 5">Large ribosomal subunit protein uL29</fullName>
    </recommendedName>
</protein>
<dbReference type="EMBL" id="JAJNEC010000005">
    <property type="protein sequence ID" value="MCD2422874.1"/>
    <property type="molecule type" value="Genomic_DNA"/>
</dbReference>
<keyword evidence="2 5" id="KW-0689">Ribosomal protein</keyword>
<keyword evidence="3 5" id="KW-0687">Ribonucleoprotein</keyword>
<dbReference type="GO" id="GO:0005840">
    <property type="term" value="C:ribosome"/>
    <property type="evidence" value="ECO:0007669"/>
    <property type="project" value="UniProtKB-KW"/>
</dbReference>
<dbReference type="SUPFAM" id="SSF46561">
    <property type="entry name" value="Ribosomal protein L29 (L29p)"/>
    <property type="match status" value="1"/>
</dbReference>
<dbReference type="InterPro" id="IPR001854">
    <property type="entry name" value="Ribosomal_uL29"/>
</dbReference>
<dbReference type="InterPro" id="IPR018254">
    <property type="entry name" value="Ribosomal_uL29_CS"/>
</dbReference>
<evidence type="ECO:0000313" key="6">
    <source>
        <dbReference type="EMBL" id="MCD2422874.1"/>
    </source>
</evidence>
<dbReference type="CDD" id="cd00427">
    <property type="entry name" value="Ribosomal_L29_HIP"/>
    <property type="match status" value="1"/>
</dbReference>
<dbReference type="PROSITE" id="PS00579">
    <property type="entry name" value="RIBOSOMAL_L29"/>
    <property type="match status" value="1"/>
</dbReference>
<dbReference type="Gene3D" id="1.10.287.310">
    <property type="match status" value="1"/>
</dbReference>
<evidence type="ECO:0000256" key="5">
    <source>
        <dbReference type="HAMAP-Rule" id="MF_00374"/>
    </source>
</evidence>
<dbReference type="InterPro" id="IPR036049">
    <property type="entry name" value="Ribosomal_uL29_sf"/>
</dbReference>
<evidence type="ECO:0000256" key="1">
    <source>
        <dbReference type="ARBA" id="ARBA00009254"/>
    </source>
</evidence>
<dbReference type="Proteomes" id="UP001199816">
    <property type="component" value="Unassembled WGS sequence"/>
</dbReference>
<dbReference type="NCBIfam" id="TIGR00012">
    <property type="entry name" value="L29"/>
    <property type="match status" value="1"/>
</dbReference>